<dbReference type="SUPFAM" id="SSF47413">
    <property type="entry name" value="lambda repressor-like DNA-binding domains"/>
    <property type="match status" value="1"/>
</dbReference>
<dbReference type="InterPro" id="IPR010982">
    <property type="entry name" value="Lambda_DNA-bd_dom_sf"/>
</dbReference>
<evidence type="ECO:0000256" key="3">
    <source>
        <dbReference type="ARBA" id="ARBA00023125"/>
    </source>
</evidence>
<evidence type="ECO:0000259" key="5">
    <source>
        <dbReference type="PROSITE" id="PS50932"/>
    </source>
</evidence>
<dbReference type="SMART" id="SM00354">
    <property type="entry name" value="HTH_LACI"/>
    <property type="match status" value="1"/>
</dbReference>
<dbReference type="CDD" id="cd01392">
    <property type="entry name" value="HTH_LacI"/>
    <property type="match status" value="1"/>
</dbReference>
<evidence type="ECO:0000313" key="7">
    <source>
        <dbReference type="Proteomes" id="UP001056588"/>
    </source>
</evidence>
<dbReference type="Pfam" id="PF13407">
    <property type="entry name" value="Peripla_BP_4"/>
    <property type="match status" value="1"/>
</dbReference>
<dbReference type="Gene3D" id="1.10.260.40">
    <property type="entry name" value="lambda repressor-like DNA-binding domains"/>
    <property type="match status" value="1"/>
</dbReference>
<gene>
    <name evidence="6" type="ORF">MNY58_07775</name>
</gene>
<dbReference type="EMBL" id="CP093217">
    <property type="protein sequence ID" value="UQW80505.1"/>
    <property type="molecule type" value="Genomic_DNA"/>
</dbReference>
<organism evidence="6 7">
    <name type="scientific">Staphylococcus edaphicus</name>
    <dbReference type="NCBI Taxonomy" id="1955013"/>
    <lineage>
        <taxon>Bacteria</taxon>
        <taxon>Bacillati</taxon>
        <taxon>Bacillota</taxon>
        <taxon>Bacilli</taxon>
        <taxon>Bacillales</taxon>
        <taxon>Staphylococcaceae</taxon>
        <taxon>Staphylococcus</taxon>
    </lineage>
</organism>
<accession>A0ABY4Q9X7</accession>
<evidence type="ECO:0000256" key="1">
    <source>
        <dbReference type="ARBA" id="ARBA00022491"/>
    </source>
</evidence>
<keyword evidence="3" id="KW-0238">DNA-binding</keyword>
<dbReference type="PROSITE" id="PS50932">
    <property type="entry name" value="HTH_LACI_2"/>
    <property type="match status" value="1"/>
</dbReference>
<name>A0ABY4Q9X7_9STAP</name>
<dbReference type="PANTHER" id="PTHR30146:SF95">
    <property type="entry name" value="RIBOSE OPERON REPRESSOR"/>
    <property type="match status" value="1"/>
</dbReference>
<feature type="domain" description="HTH lacI-type" evidence="5">
    <location>
        <begin position="5"/>
        <end position="59"/>
    </location>
</feature>
<reference evidence="6" key="1">
    <citation type="submission" date="2022-03" db="EMBL/GenBank/DDBJ databases">
        <title>Complete Genome Sequence of Staphylococcus edaphicus strain CCM 8731.</title>
        <authorList>
            <person name="Rimmer C.O."/>
            <person name="Thomas J.C."/>
        </authorList>
    </citation>
    <scope>NUCLEOTIDE SEQUENCE</scope>
    <source>
        <strain evidence="6">CCM 8731</strain>
    </source>
</reference>
<dbReference type="InterPro" id="IPR028082">
    <property type="entry name" value="Peripla_BP_I"/>
</dbReference>
<dbReference type="PANTHER" id="PTHR30146">
    <property type="entry name" value="LACI-RELATED TRANSCRIPTIONAL REPRESSOR"/>
    <property type="match status" value="1"/>
</dbReference>
<dbReference type="InterPro" id="IPR000843">
    <property type="entry name" value="HTH_LacI"/>
</dbReference>
<proteinExistence type="predicted"/>
<keyword evidence="1" id="KW-0678">Repressor</keyword>
<keyword evidence="2" id="KW-0805">Transcription regulation</keyword>
<dbReference type="Proteomes" id="UP001056588">
    <property type="component" value="Chromosome"/>
</dbReference>
<keyword evidence="7" id="KW-1185">Reference proteome</keyword>
<evidence type="ECO:0000313" key="6">
    <source>
        <dbReference type="EMBL" id="UQW80505.1"/>
    </source>
</evidence>
<dbReference type="Pfam" id="PF00356">
    <property type="entry name" value="LacI"/>
    <property type="match status" value="1"/>
</dbReference>
<dbReference type="SUPFAM" id="SSF53822">
    <property type="entry name" value="Periplasmic binding protein-like I"/>
    <property type="match status" value="1"/>
</dbReference>
<sequence>MDTLATIKDVATLVGCSVATVSRAINNNGYVKAKTRLQIEEAISELNYLPNEAARTLYKRKSKMIGLLLPDISNPFFTLIARGVEDVALAHGYQVLIGNSDNNIQKAQDYLATFVSHNCTGIISTAFNDNNIEKTLNAQHIPFIFVDRINNEHSGISTDHFNGGQLQAEIVRGGKAKNVMIIHENLFIDAFNKRVQGVKDVLNQYNINYKMLAAQQLDNAEKFIKAMDEHNIDSIICSNDLIAIQVLGLVQRYHFKVPEDIQIMGYDNIPFSKMTYPQIATIDQSAYHLGEVAVSQLLGLSHYVTKKDNNQLTLTVKRRGSIRK</sequence>
<evidence type="ECO:0000256" key="4">
    <source>
        <dbReference type="ARBA" id="ARBA00023163"/>
    </source>
</evidence>
<protein>
    <submittedName>
        <fullName evidence="6">LacI family transcriptional regulator</fullName>
    </submittedName>
</protein>
<dbReference type="InterPro" id="IPR025997">
    <property type="entry name" value="SBP_2_dom"/>
</dbReference>
<evidence type="ECO:0000256" key="2">
    <source>
        <dbReference type="ARBA" id="ARBA00023015"/>
    </source>
</evidence>
<dbReference type="Gene3D" id="3.40.50.2300">
    <property type="match status" value="2"/>
</dbReference>
<keyword evidence="4" id="KW-0804">Transcription</keyword>